<dbReference type="PANTHER" id="PTHR13833:SF71">
    <property type="entry name" value="NHL DOMAIN-CONTAINING PROTEIN"/>
    <property type="match status" value="1"/>
</dbReference>
<keyword evidence="6" id="KW-1185">Reference proteome</keyword>
<dbReference type="InterPro" id="IPR011042">
    <property type="entry name" value="6-blade_b-propeller_TolB-like"/>
</dbReference>
<evidence type="ECO:0000313" key="5">
    <source>
        <dbReference type="EMBL" id="SEA80226.1"/>
    </source>
</evidence>
<proteinExistence type="predicted"/>
<dbReference type="SUPFAM" id="SSF101898">
    <property type="entry name" value="NHL repeat"/>
    <property type="match status" value="1"/>
</dbReference>
<dbReference type="PANTHER" id="PTHR13833">
    <property type="match status" value="1"/>
</dbReference>
<evidence type="ECO:0000313" key="6">
    <source>
        <dbReference type="Proteomes" id="UP000199656"/>
    </source>
</evidence>
<dbReference type="PROSITE" id="PS51257">
    <property type="entry name" value="PROKAR_LIPOPROTEIN"/>
    <property type="match status" value="1"/>
</dbReference>
<dbReference type="OrthoDB" id="791543at2"/>
<feature type="repeat" description="NHL" evidence="2">
    <location>
        <begin position="274"/>
        <end position="304"/>
    </location>
</feature>
<dbReference type="InterPro" id="IPR014756">
    <property type="entry name" value="Ig_E-set"/>
</dbReference>
<dbReference type="InterPro" id="IPR001258">
    <property type="entry name" value="NHL_repeat"/>
</dbReference>
<gene>
    <name evidence="5" type="ORF">SAMN05660909_03525</name>
</gene>
<evidence type="ECO:0000259" key="4">
    <source>
        <dbReference type="Pfam" id="PF01833"/>
    </source>
</evidence>
<dbReference type="Proteomes" id="UP000199656">
    <property type="component" value="Unassembled WGS sequence"/>
</dbReference>
<accession>A0A1H4E5N3</accession>
<dbReference type="InterPro" id="IPR013783">
    <property type="entry name" value="Ig-like_fold"/>
</dbReference>
<name>A0A1H4E5N3_9BACT</name>
<dbReference type="SUPFAM" id="SSF81296">
    <property type="entry name" value="E set domains"/>
    <property type="match status" value="1"/>
</dbReference>
<dbReference type="CDD" id="cd00603">
    <property type="entry name" value="IPT_PCSR"/>
    <property type="match status" value="1"/>
</dbReference>
<dbReference type="AlphaFoldDB" id="A0A1H4E5N3"/>
<protein>
    <submittedName>
        <fullName evidence="5">NHL repeat-containing protein</fullName>
    </submittedName>
</protein>
<dbReference type="STRING" id="408074.SAMN05660909_03525"/>
<dbReference type="Pfam" id="PF01436">
    <property type="entry name" value="NHL"/>
    <property type="match status" value="1"/>
</dbReference>
<dbReference type="Gene3D" id="2.60.40.10">
    <property type="entry name" value="Immunoglobulins"/>
    <property type="match status" value="1"/>
</dbReference>
<evidence type="ECO:0000256" key="1">
    <source>
        <dbReference type="ARBA" id="ARBA00022737"/>
    </source>
</evidence>
<feature type="chain" id="PRO_5011753989" evidence="3">
    <location>
        <begin position="18"/>
        <end position="424"/>
    </location>
</feature>
<dbReference type="InterPro" id="IPR002909">
    <property type="entry name" value="IPT_dom"/>
</dbReference>
<feature type="domain" description="IPT/TIG" evidence="4">
    <location>
        <begin position="34"/>
        <end position="112"/>
    </location>
</feature>
<dbReference type="PROSITE" id="PS51125">
    <property type="entry name" value="NHL"/>
    <property type="match status" value="2"/>
</dbReference>
<dbReference type="Pfam" id="PF01833">
    <property type="entry name" value="TIG"/>
    <property type="match status" value="1"/>
</dbReference>
<sequence length="424" mass="44350">MKTTIYNLLAVCFLLLAACKKDKGFVHDNNAPIVVDKFTPEHGAAGTEVLVYGTNFSTDTAGVTVTVNGHKALITGIISDHILIVIPEKAGSGKIAVTINGKTGEAPKDFQYESSYKVSTLAGNGTSGFADGKGSNAFFNFDKRCGLDVDANGNVYVADAGNLRIRKIAPDGTVTTLCGGTYGYKEGKGADAQFYLPLDIATDNDGNIFVTDPAAWTIRKVTPDGTTSLVCWGEAWGMGIDKRNGMMYYANAGNPGSIFQVTPSGDAKAIITGLVYPADVTVDDAGNLYVTENGTSVIKKFKAGTWEPETIAGAAGQTGLVNGIGNAARFDYPWGIAIDKHNNLFVAGNGTSDGSVVNTNQCIRMITPADWNVSTYIGGSTPGFADGSGAAALFNAPTGVAVDKDGVVYVVDRNNNCIRKVVAE</sequence>
<dbReference type="EMBL" id="FNRL01000016">
    <property type="protein sequence ID" value="SEA80226.1"/>
    <property type="molecule type" value="Genomic_DNA"/>
</dbReference>
<keyword evidence="1" id="KW-0677">Repeat</keyword>
<feature type="repeat" description="NHL" evidence="2">
    <location>
        <begin position="394"/>
        <end position="418"/>
    </location>
</feature>
<reference evidence="6" key="1">
    <citation type="submission" date="2016-10" db="EMBL/GenBank/DDBJ databases">
        <authorList>
            <person name="Varghese N."/>
            <person name="Submissions S."/>
        </authorList>
    </citation>
    <scope>NUCLEOTIDE SEQUENCE [LARGE SCALE GENOMIC DNA]</scope>
    <source>
        <strain evidence="6">DSM 23920</strain>
    </source>
</reference>
<dbReference type="RefSeq" id="WP_139170250.1">
    <property type="nucleotide sequence ID" value="NZ_BKAT01000028.1"/>
</dbReference>
<evidence type="ECO:0000256" key="2">
    <source>
        <dbReference type="PROSITE-ProRule" id="PRU00504"/>
    </source>
</evidence>
<keyword evidence="3" id="KW-0732">Signal</keyword>
<feature type="signal peptide" evidence="3">
    <location>
        <begin position="1"/>
        <end position="17"/>
    </location>
</feature>
<evidence type="ECO:0000256" key="3">
    <source>
        <dbReference type="SAM" id="SignalP"/>
    </source>
</evidence>
<organism evidence="5 6">
    <name type="scientific">Chitinophaga terrae</name>
    <name type="common">ex Kim and Jung 2007</name>
    <dbReference type="NCBI Taxonomy" id="408074"/>
    <lineage>
        <taxon>Bacteria</taxon>
        <taxon>Pseudomonadati</taxon>
        <taxon>Bacteroidota</taxon>
        <taxon>Chitinophagia</taxon>
        <taxon>Chitinophagales</taxon>
        <taxon>Chitinophagaceae</taxon>
        <taxon>Chitinophaga</taxon>
    </lineage>
</organism>
<dbReference type="Gene3D" id="2.120.10.30">
    <property type="entry name" value="TolB, C-terminal domain"/>
    <property type="match status" value="2"/>
</dbReference>